<dbReference type="Pfam" id="PF00328">
    <property type="entry name" value="His_Phos_2"/>
    <property type="match status" value="1"/>
</dbReference>
<dbReference type="EC" id="3.1.3.8" evidence="2"/>
<dbReference type="PROSITE" id="PS00778">
    <property type="entry name" value="HIS_ACID_PHOSPHAT_2"/>
    <property type="match status" value="1"/>
</dbReference>
<evidence type="ECO:0000256" key="1">
    <source>
        <dbReference type="ARBA" id="ARBA00005375"/>
    </source>
</evidence>
<dbReference type="GO" id="GO:0003993">
    <property type="term" value="F:acid phosphatase activity"/>
    <property type="evidence" value="ECO:0007669"/>
    <property type="project" value="TreeGrafter"/>
</dbReference>
<sequence length="601" mass="66420">MPPPKPDASEYAPVRGNDIDFDNLPAAPVHERKGLYITRRDLLVFLLSLLISLPVGLLFALIFGDNASSSSCSPPQPNAHAASSGAECKPTTTVPQYFQTSPELWAGPTATGKAAFLVQTKAWDTAVSYVPNQPLQTGIPIEGMGEKEKSVFGMMGYLTPYRPSDGFGVEEWPLPEGAEVVQVQMVSRHGSRYPTEGANVGAFGKKVEKAKEQGKGKFKGKGALEFLNDWKYELGSEILVNKGRQELFDSGVLHSYMYGQLYNTNSKIIVRTTTQDRMLKSAENFMAGFFGLEWTQNATIEVIIEGEGFNNSLAGYMNCPNGQKVRGGTDAANIWIHNYLQNATARLSSLVEGYEWTIEDSYAAQTMCSYETVAYGFSRFCSLFTYQEWVGFGYSIDLNFYGNDGFGSPVGRAIGLGYQQEVVARLKNHTLGYSGSQINVTLDNNTETFPLNQNLYLDFSHDTNIISILTAFGLRQFAGTLDPTAYPGRHNFTVSDMTPFGARLDIEIIRAPRAIKADRSGYEGGSDKETKYVHFVLNQRTVPLGWSLPECDASRVDGWCELEAFLKAQEKEEKLAGYEKACFGDYEMRPYGMVVDGRPVN</sequence>
<dbReference type="PANTHER" id="PTHR20963:SF43">
    <property type="entry name" value="PUTATIVE (AFU_ORTHOLOGUE AFUA_7G01240)-RELATED"/>
    <property type="match status" value="1"/>
</dbReference>
<comment type="caution">
    <text evidence="5">The sequence shown here is derived from an EMBL/GenBank/DDBJ whole genome shotgun (WGS) entry which is preliminary data.</text>
</comment>
<name>A0AAV9HQM3_9PEZI</name>
<dbReference type="InterPro" id="IPR029033">
    <property type="entry name" value="His_PPase_superfam"/>
</dbReference>
<dbReference type="CDD" id="cd07061">
    <property type="entry name" value="HP_HAP_like"/>
    <property type="match status" value="1"/>
</dbReference>
<dbReference type="AlphaFoldDB" id="A0AAV9HQM3"/>
<keyword evidence="4" id="KW-1133">Transmembrane helix</keyword>
<evidence type="ECO:0000313" key="5">
    <source>
        <dbReference type="EMBL" id="KAK4461878.1"/>
    </source>
</evidence>
<proteinExistence type="inferred from homology"/>
<comment type="similarity">
    <text evidence="1">Belongs to the histidine acid phosphatase family.</text>
</comment>
<evidence type="ECO:0000256" key="2">
    <source>
        <dbReference type="ARBA" id="ARBA00012632"/>
    </source>
</evidence>
<reference evidence="5" key="2">
    <citation type="submission" date="2023-06" db="EMBL/GenBank/DDBJ databases">
        <authorList>
            <consortium name="Lawrence Berkeley National Laboratory"/>
            <person name="Mondo S.J."/>
            <person name="Hensen N."/>
            <person name="Bonometti L."/>
            <person name="Westerberg I."/>
            <person name="Brannstrom I.O."/>
            <person name="Guillou S."/>
            <person name="Cros-Aarteil S."/>
            <person name="Calhoun S."/>
            <person name="Haridas S."/>
            <person name="Kuo A."/>
            <person name="Pangilinan J."/>
            <person name="Riley R."/>
            <person name="Labutti K."/>
            <person name="Andreopoulos B."/>
            <person name="Lipzen A."/>
            <person name="Chen C."/>
            <person name="Yanf M."/>
            <person name="Daum C."/>
            <person name="Ng V."/>
            <person name="Clum A."/>
            <person name="Steindorff A."/>
            <person name="Ohm R."/>
            <person name="Martin F."/>
            <person name="Silar P."/>
            <person name="Natvig D."/>
            <person name="Lalanne C."/>
            <person name="Gautier V."/>
            <person name="Ament-Velasquez S.L."/>
            <person name="Kruys A."/>
            <person name="Hutchinson M.I."/>
            <person name="Powell A.J."/>
            <person name="Barry K."/>
            <person name="Miller A.N."/>
            <person name="Grigoriev I.V."/>
            <person name="Debuchy R."/>
            <person name="Gladieux P."/>
            <person name="Thoren M.H."/>
            <person name="Johannesson H."/>
        </authorList>
    </citation>
    <scope>NUCLEOTIDE SEQUENCE</scope>
    <source>
        <strain evidence="5">PSN324</strain>
    </source>
</reference>
<dbReference type="PANTHER" id="PTHR20963">
    <property type="entry name" value="MULTIPLE INOSITOL POLYPHOSPHATE PHOSPHATASE-RELATED"/>
    <property type="match status" value="1"/>
</dbReference>
<keyword evidence="6" id="KW-1185">Reference proteome</keyword>
<keyword evidence="4" id="KW-0812">Transmembrane</keyword>
<dbReference type="InterPro" id="IPR033379">
    <property type="entry name" value="Acid_Pase_AS"/>
</dbReference>
<evidence type="ECO:0000313" key="6">
    <source>
        <dbReference type="Proteomes" id="UP001321749"/>
    </source>
</evidence>
<protein>
    <recommendedName>
        <fullName evidence="2">3-phytase</fullName>
        <ecNumber evidence="2">3.1.3.8</ecNumber>
    </recommendedName>
</protein>
<dbReference type="Proteomes" id="UP001321749">
    <property type="component" value="Unassembled WGS sequence"/>
</dbReference>
<dbReference type="InterPro" id="IPR000560">
    <property type="entry name" value="His_Pase_clade-2"/>
</dbReference>
<accession>A0AAV9HQM3</accession>
<dbReference type="SUPFAM" id="SSF53254">
    <property type="entry name" value="Phosphoglycerate mutase-like"/>
    <property type="match status" value="1"/>
</dbReference>
<dbReference type="GO" id="GO:0016158">
    <property type="term" value="F:inositol hexakisphosphate 3-phosphatase activity"/>
    <property type="evidence" value="ECO:0007669"/>
    <property type="project" value="UniProtKB-EC"/>
</dbReference>
<dbReference type="EMBL" id="MU864982">
    <property type="protein sequence ID" value="KAK4461878.1"/>
    <property type="molecule type" value="Genomic_DNA"/>
</dbReference>
<organism evidence="5 6">
    <name type="scientific">Cladorrhinum samala</name>
    <dbReference type="NCBI Taxonomy" id="585594"/>
    <lineage>
        <taxon>Eukaryota</taxon>
        <taxon>Fungi</taxon>
        <taxon>Dikarya</taxon>
        <taxon>Ascomycota</taxon>
        <taxon>Pezizomycotina</taxon>
        <taxon>Sordariomycetes</taxon>
        <taxon>Sordariomycetidae</taxon>
        <taxon>Sordariales</taxon>
        <taxon>Podosporaceae</taxon>
        <taxon>Cladorrhinum</taxon>
    </lineage>
</organism>
<gene>
    <name evidence="5" type="ORF">QBC42DRAFT_226395</name>
</gene>
<feature type="transmembrane region" description="Helical" evidence="4">
    <location>
        <begin position="42"/>
        <end position="63"/>
    </location>
</feature>
<keyword evidence="3" id="KW-0378">Hydrolase</keyword>
<dbReference type="Gene3D" id="3.40.50.1240">
    <property type="entry name" value="Phosphoglycerate mutase-like"/>
    <property type="match status" value="1"/>
</dbReference>
<dbReference type="PROSITE" id="PS00616">
    <property type="entry name" value="HIS_ACID_PHOSPHAT_1"/>
    <property type="match status" value="1"/>
</dbReference>
<evidence type="ECO:0000256" key="4">
    <source>
        <dbReference type="SAM" id="Phobius"/>
    </source>
</evidence>
<keyword evidence="4" id="KW-0472">Membrane</keyword>
<evidence type="ECO:0000256" key="3">
    <source>
        <dbReference type="ARBA" id="ARBA00022801"/>
    </source>
</evidence>
<reference evidence="5" key="1">
    <citation type="journal article" date="2023" name="Mol. Phylogenet. Evol.">
        <title>Genome-scale phylogeny and comparative genomics of the fungal order Sordariales.</title>
        <authorList>
            <person name="Hensen N."/>
            <person name="Bonometti L."/>
            <person name="Westerberg I."/>
            <person name="Brannstrom I.O."/>
            <person name="Guillou S."/>
            <person name="Cros-Aarteil S."/>
            <person name="Calhoun S."/>
            <person name="Haridas S."/>
            <person name="Kuo A."/>
            <person name="Mondo S."/>
            <person name="Pangilinan J."/>
            <person name="Riley R."/>
            <person name="LaButti K."/>
            <person name="Andreopoulos B."/>
            <person name="Lipzen A."/>
            <person name="Chen C."/>
            <person name="Yan M."/>
            <person name="Daum C."/>
            <person name="Ng V."/>
            <person name="Clum A."/>
            <person name="Steindorff A."/>
            <person name="Ohm R.A."/>
            <person name="Martin F."/>
            <person name="Silar P."/>
            <person name="Natvig D.O."/>
            <person name="Lalanne C."/>
            <person name="Gautier V."/>
            <person name="Ament-Velasquez S.L."/>
            <person name="Kruys A."/>
            <person name="Hutchinson M.I."/>
            <person name="Powell A.J."/>
            <person name="Barry K."/>
            <person name="Miller A.N."/>
            <person name="Grigoriev I.V."/>
            <person name="Debuchy R."/>
            <person name="Gladieux P."/>
            <person name="Hiltunen Thoren M."/>
            <person name="Johannesson H."/>
        </authorList>
    </citation>
    <scope>NUCLEOTIDE SEQUENCE</scope>
    <source>
        <strain evidence="5">PSN324</strain>
    </source>
</reference>